<keyword evidence="1" id="KW-0812">Transmembrane</keyword>
<keyword evidence="1" id="KW-1133">Transmembrane helix</keyword>
<dbReference type="EMBL" id="NEVK01000006">
    <property type="protein sequence ID" value="OZI17828.1"/>
    <property type="molecule type" value="Genomic_DNA"/>
</dbReference>
<comment type="caution">
    <text evidence="2">The sequence shown here is derived from an EMBL/GenBank/DDBJ whole genome shotgun (WGS) entry which is preliminary data.</text>
</comment>
<evidence type="ECO:0008006" key="4">
    <source>
        <dbReference type="Google" id="ProtNLM"/>
    </source>
</evidence>
<keyword evidence="3" id="KW-1185">Reference proteome</keyword>
<proteinExistence type="predicted"/>
<name>A0A261QYG1_9BORD</name>
<dbReference type="AlphaFoldDB" id="A0A261QYG1"/>
<sequence>MKQQFLQFWNDEEGVTTLEYAILAALLVAGLAVVITALTDGLEDFFGTISAKLTTLSGGTTTP</sequence>
<reference evidence="3" key="1">
    <citation type="submission" date="2017-05" db="EMBL/GenBank/DDBJ databases">
        <title>Complete and WGS of Bordetella genogroups.</title>
        <authorList>
            <person name="Spilker T."/>
            <person name="Lipuma J."/>
        </authorList>
    </citation>
    <scope>NUCLEOTIDE SEQUENCE [LARGE SCALE GENOMIC DNA]</scope>
    <source>
        <strain evidence="3">AU18089</strain>
    </source>
</reference>
<feature type="transmembrane region" description="Helical" evidence="1">
    <location>
        <begin position="20"/>
        <end position="39"/>
    </location>
</feature>
<evidence type="ECO:0000313" key="3">
    <source>
        <dbReference type="Proteomes" id="UP000216947"/>
    </source>
</evidence>
<dbReference type="Proteomes" id="UP000216947">
    <property type="component" value="Unassembled WGS sequence"/>
</dbReference>
<accession>A0A261QYG1</accession>
<protein>
    <recommendedName>
        <fullName evidence="4">Flp family type IVb pilin</fullName>
    </recommendedName>
</protein>
<keyword evidence="1" id="KW-0472">Membrane</keyword>
<gene>
    <name evidence="2" type="ORF">CAL19_12065</name>
</gene>
<evidence type="ECO:0000313" key="2">
    <source>
        <dbReference type="EMBL" id="OZI17828.1"/>
    </source>
</evidence>
<organism evidence="2 3">
    <name type="scientific">Bordetella genomosp. 7</name>
    <dbReference type="NCBI Taxonomy" id="1416805"/>
    <lineage>
        <taxon>Bacteria</taxon>
        <taxon>Pseudomonadati</taxon>
        <taxon>Pseudomonadota</taxon>
        <taxon>Betaproteobacteria</taxon>
        <taxon>Burkholderiales</taxon>
        <taxon>Alcaligenaceae</taxon>
        <taxon>Bordetella</taxon>
    </lineage>
</organism>
<dbReference type="RefSeq" id="WP_094796893.1">
    <property type="nucleotide sequence ID" value="NZ_NEVK01000006.1"/>
</dbReference>
<evidence type="ECO:0000256" key="1">
    <source>
        <dbReference type="SAM" id="Phobius"/>
    </source>
</evidence>